<proteinExistence type="predicted"/>
<dbReference type="Proteomes" id="UP000006038">
    <property type="component" value="Chromosome 11"/>
</dbReference>
<dbReference type="Gramene" id="OB11G17710.1">
    <property type="protein sequence ID" value="OB11G17710.1"/>
    <property type="gene ID" value="OB11G17710"/>
</dbReference>
<dbReference type="AlphaFoldDB" id="J3N7I5"/>
<dbReference type="HOGENOM" id="CLU_2874518_0_0_1"/>
<keyword evidence="2" id="KW-1185">Reference proteome</keyword>
<reference evidence="1" key="1">
    <citation type="journal article" date="2013" name="Nat. Commun.">
        <title>Whole-genome sequencing of Oryza brachyantha reveals mechanisms underlying Oryza genome evolution.</title>
        <authorList>
            <person name="Chen J."/>
            <person name="Huang Q."/>
            <person name="Gao D."/>
            <person name="Wang J."/>
            <person name="Lang Y."/>
            <person name="Liu T."/>
            <person name="Li B."/>
            <person name="Bai Z."/>
            <person name="Luis Goicoechea J."/>
            <person name="Liang C."/>
            <person name="Chen C."/>
            <person name="Zhang W."/>
            <person name="Sun S."/>
            <person name="Liao Y."/>
            <person name="Zhang X."/>
            <person name="Yang L."/>
            <person name="Song C."/>
            <person name="Wang M."/>
            <person name="Shi J."/>
            <person name="Liu G."/>
            <person name="Liu J."/>
            <person name="Zhou H."/>
            <person name="Zhou W."/>
            <person name="Yu Q."/>
            <person name="An N."/>
            <person name="Chen Y."/>
            <person name="Cai Q."/>
            <person name="Wang B."/>
            <person name="Liu B."/>
            <person name="Min J."/>
            <person name="Huang Y."/>
            <person name="Wu H."/>
            <person name="Li Z."/>
            <person name="Zhang Y."/>
            <person name="Yin Y."/>
            <person name="Song W."/>
            <person name="Jiang J."/>
            <person name="Jackson S.A."/>
            <person name="Wing R.A."/>
            <person name="Wang J."/>
            <person name="Chen M."/>
        </authorList>
    </citation>
    <scope>NUCLEOTIDE SEQUENCE [LARGE SCALE GENOMIC DNA]</scope>
    <source>
        <strain evidence="1">cv. IRGC 101232</strain>
    </source>
</reference>
<protein>
    <submittedName>
        <fullName evidence="1">Uncharacterized protein</fullName>
    </submittedName>
</protein>
<organism evidence="1">
    <name type="scientific">Oryza brachyantha</name>
    <name type="common">malo sina</name>
    <dbReference type="NCBI Taxonomy" id="4533"/>
    <lineage>
        <taxon>Eukaryota</taxon>
        <taxon>Viridiplantae</taxon>
        <taxon>Streptophyta</taxon>
        <taxon>Embryophyta</taxon>
        <taxon>Tracheophyta</taxon>
        <taxon>Spermatophyta</taxon>
        <taxon>Magnoliopsida</taxon>
        <taxon>Liliopsida</taxon>
        <taxon>Poales</taxon>
        <taxon>Poaceae</taxon>
        <taxon>BOP clade</taxon>
        <taxon>Oryzoideae</taxon>
        <taxon>Oryzeae</taxon>
        <taxon>Oryzinae</taxon>
        <taxon>Oryza</taxon>
    </lineage>
</organism>
<reference evidence="1" key="2">
    <citation type="submission" date="2013-04" db="UniProtKB">
        <authorList>
            <consortium name="EnsemblPlants"/>
        </authorList>
    </citation>
    <scope>IDENTIFICATION</scope>
</reference>
<name>J3N7I5_ORYBR</name>
<sequence>PWRKIGASVSAAAVDAVTSLFCFSLLNIQASPPDVKAAKSTADCITVDAPINLIYAETSNDGNC</sequence>
<evidence type="ECO:0000313" key="1">
    <source>
        <dbReference type="EnsemblPlants" id="OB11G17710.1"/>
    </source>
</evidence>
<accession>J3N7I5</accession>
<evidence type="ECO:0000313" key="2">
    <source>
        <dbReference type="Proteomes" id="UP000006038"/>
    </source>
</evidence>
<dbReference type="EnsemblPlants" id="OB11G17710.1">
    <property type="protein sequence ID" value="OB11G17710.1"/>
    <property type="gene ID" value="OB11G17710"/>
</dbReference>